<feature type="non-terminal residue" evidence="1">
    <location>
        <position position="202"/>
    </location>
</feature>
<evidence type="ECO:0000313" key="1">
    <source>
        <dbReference type="EMBL" id="ETO08078.1"/>
    </source>
</evidence>
<accession>X6M1N8</accession>
<comment type="caution">
    <text evidence="1">The sequence shown here is derived from an EMBL/GenBank/DDBJ whole genome shotgun (WGS) entry which is preliminary data.</text>
</comment>
<name>X6M1N8_RETFI</name>
<dbReference type="InterPro" id="IPR011043">
    <property type="entry name" value="Gal_Oxase/kelch_b-propeller"/>
</dbReference>
<organism evidence="1 2">
    <name type="scientific">Reticulomyxa filosa</name>
    <dbReference type="NCBI Taxonomy" id="46433"/>
    <lineage>
        <taxon>Eukaryota</taxon>
        <taxon>Sar</taxon>
        <taxon>Rhizaria</taxon>
        <taxon>Retaria</taxon>
        <taxon>Foraminifera</taxon>
        <taxon>Monothalamids</taxon>
        <taxon>Reticulomyxidae</taxon>
        <taxon>Reticulomyxa</taxon>
    </lineage>
</organism>
<gene>
    <name evidence="1" type="ORF">RFI_29312</name>
</gene>
<dbReference type="Gene3D" id="2.120.10.80">
    <property type="entry name" value="Kelch-type beta propeller"/>
    <property type="match status" value="1"/>
</dbReference>
<evidence type="ECO:0000313" key="2">
    <source>
        <dbReference type="Proteomes" id="UP000023152"/>
    </source>
</evidence>
<dbReference type="Proteomes" id="UP000023152">
    <property type="component" value="Unassembled WGS sequence"/>
</dbReference>
<keyword evidence="2" id="KW-1185">Reference proteome</keyword>
<dbReference type="AlphaFoldDB" id="X6M1N8"/>
<reference evidence="1 2" key="1">
    <citation type="journal article" date="2013" name="Curr. Biol.">
        <title>The Genome of the Foraminiferan Reticulomyxa filosa.</title>
        <authorList>
            <person name="Glockner G."/>
            <person name="Hulsmann N."/>
            <person name="Schleicher M."/>
            <person name="Noegel A.A."/>
            <person name="Eichinger L."/>
            <person name="Gallinger C."/>
            <person name="Pawlowski J."/>
            <person name="Sierra R."/>
            <person name="Euteneuer U."/>
            <person name="Pillet L."/>
            <person name="Moustafa A."/>
            <person name="Platzer M."/>
            <person name="Groth M."/>
            <person name="Szafranski K."/>
            <person name="Schliwa M."/>
        </authorList>
    </citation>
    <scope>NUCLEOTIDE SEQUENCE [LARGE SCALE GENOMIC DNA]</scope>
</reference>
<dbReference type="EMBL" id="ASPP01025368">
    <property type="protein sequence ID" value="ETO08078.1"/>
    <property type="molecule type" value="Genomic_DNA"/>
</dbReference>
<protein>
    <submittedName>
        <fullName evidence="1">Uncharacterized protein</fullName>
    </submittedName>
</protein>
<dbReference type="SUPFAM" id="SSF50965">
    <property type="entry name" value="Galactose oxidase, central domain"/>
    <property type="match status" value="1"/>
</dbReference>
<dbReference type="InterPro" id="IPR015915">
    <property type="entry name" value="Kelch-typ_b-propeller"/>
</dbReference>
<sequence>MNSLAFSPVLNWEHNSPLPEEGSDWQCVSYKDELLLCGGLEVKTCYSYHCKKNEWKKICNYPETIEELFGHFVIEWKNKDVPKQMRLLSFGGQNKNKSKHTLTMIYSSVWPKNSKNKNNENDISNNSWTPVIHSNGKRLIIGKDTDDLRGAKGIIGGKKNNLLFITYALTNIDVIDLNTFDCLAYKQLDYVMQKYSLSYNCF</sequence>
<proteinExistence type="predicted"/>